<evidence type="ECO:0000256" key="6">
    <source>
        <dbReference type="ARBA" id="ARBA00023136"/>
    </source>
</evidence>
<dbReference type="PANTHER" id="PTHR33452">
    <property type="entry name" value="OXIDOREDUCTASE CATD-RELATED"/>
    <property type="match status" value="1"/>
</dbReference>
<evidence type="ECO:0000256" key="4">
    <source>
        <dbReference type="ARBA" id="ARBA00022692"/>
    </source>
</evidence>
<keyword evidence="3" id="KW-1003">Cell membrane</keyword>
<evidence type="ECO:0000256" key="7">
    <source>
        <dbReference type="SAM" id="MobiDB-lite"/>
    </source>
</evidence>
<keyword evidence="5 8" id="KW-1133">Transmembrane helix</keyword>
<dbReference type="InterPro" id="IPR032808">
    <property type="entry name" value="DoxX"/>
</dbReference>
<keyword evidence="6 8" id="KW-0472">Membrane</keyword>
<gene>
    <name evidence="9" type="ORF">ACFYTH_18840</name>
</gene>
<reference evidence="9 10" key="1">
    <citation type="submission" date="2024-10" db="EMBL/GenBank/DDBJ databases">
        <title>The Natural Products Discovery Center: Release of the First 8490 Sequenced Strains for Exploring Actinobacteria Biosynthetic Diversity.</title>
        <authorList>
            <person name="Kalkreuter E."/>
            <person name="Kautsar S.A."/>
            <person name="Yang D."/>
            <person name="Bader C.D."/>
            <person name="Teijaro C.N."/>
            <person name="Fluegel L."/>
            <person name="Davis C.M."/>
            <person name="Simpson J.R."/>
            <person name="Lauterbach L."/>
            <person name="Steele A.D."/>
            <person name="Gui C."/>
            <person name="Meng S."/>
            <person name="Li G."/>
            <person name="Viehrig K."/>
            <person name="Ye F."/>
            <person name="Su P."/>
            <person name="Kiefer A.F."/>
            <person name="Nichols A."/>
            <person name="Cepeda A.J."/>
            <person name="Yan W."/>
            <person name="Fan B."/>
            <person name="Jiang Y."/>
            <person name="Adhikari A."/>
            <person name="Zheng C.-J."/>
            <person name="Schuster L."/>
            <person name="Cowan T.M."/>
            <person name="Smanski M.J."/>
            <person name="Chevrette M.G."/>
            <person name="De Carvalho L.P.S."/>
            <person name="Shen B."/>
        </authorList>
    </citation>
    <scope>NUCLEOTIDE SEQUENCE [LARGE SCALE GENOMIC DNA]</scope>
    <source>
        <strain evidence="9 10">NPDC004550</strain>
    </source>
</reference>
<feature type="transmembrane region" description="Helical" evidence="8">
    <location>
        <begin position="235"/>
        <end position="260"/>
    </location>
</feature>
<feature type="transmembrane region" description="Helical" evidence="8">
    <location>
        <begin position="170"/>
        <end position="192"/>
    </location>
</feature>
<evidence type="ECO:0000256" key="3">
    <source>
        <dbReference type="ARBA" id="ARBA00022475"/>
    </source>
</evidence>
<organism evidence="9 10">
    <name type="scientific">Nocardia africana</name>
    <dbReference type="NCBI Taxonomy" id="134964"/>
    <lineage>
        <taxon>Bacteria</taxon>
        <taxon>Bacillati</taxon>
        <taxon>Actinomycetota</taxon>
        <taxon>Actinomycetes</taxon>
        <taxon>Mycobacteriales</taxon>
        <taxon>Nocardiaceae</taxon>
        <taxon>Nocardia</taxon>
    </lineage>
</organism>
<protein>
    <submittedName>
        <fullName evidence="9">DoxX family protein</fullName>
    </submittedName>
</protein>
<feature type="transmembrane region" description="Helical" evidence="8">
    <location>
        <begin position="308"/>
        <end position="328"/>
    </location>
</feature>
<evidence type="ECO:0000313" key="9">
    <source>
        <dbReference type="EMBL" id="MFF0455427.1"/>
    </source>
</evidence>
<comment type="subcellular location">
    <subcellularLocation>
        <location evidence="1">Cell membrane</location>
        <topology evidence="1">Multi-pass membrane protein</topology>
    </subcellularLocation>
</comment>
<keyword evidence="4 8" id="KW-0812">Transmembrane</keyword>
<evidence type="ECO:0000313" key="10">
    <source>
        <dbReference type="Proteomes" id="UP001601521"/>
    </source>
</evidence>
<evidence type="ECO:0000256" key="1">
    <source>
        <dbReference type="ARBA" id="ARBA00004651"/>
    </source>
</evidence>
<comment type="similarity">
    <text evidence="2">Belongs to the DoxX family.</text>
</comment>
<evidence type="ECO:0000256" key="2">
    <source>
        <dbReference type="ARBA" id="ARBA00006679"/>
    </source>
</evidence>
<feature type="compositionally biased region" description="Basic and acidic residues" evidence="7">
    <location>
        <begin position="117"/>
        <end position="126"/>
    </location>
</feature>
<accession>A0ABW6NJU5</accession>
<feature type="compositionally biased region" description="Polar residues" evidence="7">
    <location>
        <begin position="1"/>
        <end position="24"/>
    </location>
</feature>
<dbReference type="Proteomes" id="UP001601521">
    <property type="component" value="Unassembled WGS sequence"/>
</dbReference>
<feature type="compositionally biased region" description="Low complexity" evidence="7">
    <location>
        <begin position="67"/>
        <end position="99"/>
    </location>
</feature>
<dbReference type="Pfam" id="PF07681">
    <property type="entry name" value="DoxX"/>
    <property type="match status" value="1"/>
</dbReference>
<name>A0ABW6NJU5_9NOCA</name>
<dbReference type="EMBL" id="JBIALX010000007">
    <property type="protein sequence ID" value="MFF0455427.1"/>
    <property type="molecule type" value="Genomic_DNA"/>
</dbReference>
<feature type="region of interest" description="Disordered" evidence="7">
    <location>
        <begin position="1"/>
        <end position="139"/>
    </location>
</feature>
<keyword evidence="10" id="KW-1185">Reference proteome</keyword>
<evidence type="ECO:0000256" key="5">
    <source>
        <dbReference type="ARBA" id="ARBA00022989"/>
    </source>
</evidence>
<dbReference type="PANTHER" id="PTHR33452:SF1">
    <property type="entry name" value="INNER MEMBRANE PROTEIN YPHA-RELATED"/>
    <property type="match status" value="1"/>
</dbReference>
<comment type="caution">
    <text evidence="9">The sequence shown here is derived from an EMBL/GenBank/DDBJ whole genome shotgun (WGS) entry which is preliminary data.</text>
</comment>
<dbReference type="RefSeq" id="WP_387252335.1">
    <property type="nucleotide sequence ID" value="NZ_JBIALX010000007.1"/>
</dbReference>
<dbReference type="InterPro" id="IPR051907">
    <property type="entry name" value="DoxX-like_oxidoreductase"/>
</dbReference>
<proteinExistence type="inferred from homology"/>
<evidence type="ECO:0000256" key="8">
    <source>
        <dbReference type="SAM" id="Phobius"/>
    </source>
</evidence>
<sequence length="338" mass="34702">MTDKPNQTPESNQPSGRPSGSGPTAGSPYDNPTGEFPSVKPAVGKDVPRTEDDLGLDPDVPAAGAEHTGATKTGKGPTATAAAGATAASAAHPGAASGTEHPGTEHPGTEPSGTDHPGSEHIDAEHPGSVPSGAEPAGAEAPTYAFATIPPARANGDTERLRRPREYRRGTLDLGLLGLRLTVGLTFLYHGLQKLAGWFHGPGLDGTRHMLEQGGWKHIELSTAMLTVSEVGGGALIILGLATPLAAGAVLASISTAWLWKQGMAPDFQYRPVELESILAGAAASLILTGPGRLSFDRNRGWAVRPSWGSFVCLVLAFAAAAGGWIFLHGGNPFVGIF</sequence>